<accession>A0A563DBL8</accession>
<dbReference type="SMART" id="SM00278">
    <property type="entry name" value="HhH1"/>
    <property type="match status" value="3"/>
</dbReference>
<evidence type="ECO:0000256" key="6">
    <source>
        <dbReference type="HAMAP-Rule" id="MF_00031"/>
    </source>
</evidence>
<keyword evidence="1 6" id="KW-0963">Cytoplasm</keyword>
<dbReference type="OrthoDB" id="5293449at2"/>
<name>A0A563DBL8_9FLAO</name>
<dbReference type="GO" id="GO:0005524">
    <property type="term" value="F:ATP binding"/>
    <property type="evidence" value="ECO:0007669"/>
    <property type="project" value="InterPro"/>
</dbReference>
<dbReference type="NCBIfam" id="TIGR00084">
    <property type="entry name" value="ruvA"/>
    <property type="match status" value="1"/>
</dbReference>
<dbReference type="InterPro" id="IPR003583">
    <property type="entry name" value="Hlx-hairpin-Hlx_DNA-bd_motif"/>
</dbReference>
<comment type="caution">
    <text evidence="6">Lacks conserved residue(s) required for the propagation of feature annotation.</text>
</comment>
<evidence type="ECO:0000256" key="3">
    <source>
        <dbReference type="ARBA" id="ARBA00023125"/>
    </source>
</evidence>
<comment type="subunit">
    <text evidence="6">Homotetramer. Forms an RuvA(8)-RuvB(12)-Holliday junction (HJ) complex. HJ DNA is sandwiched between 2 RuvA tetramers; dsDNA enters through RuvA and exits via RuvB. An RuvB hexamer assembles on each DNA strand where it exits the tetramer. Each RuvB hexamer is contacted by two RuvA subunits (via domain III) on 2 adjacent RuvB subunits; this complex drives branch migration. In the full resolvosome a probable DNA-RuvA(4)-RuvB(12)-RuvC(2) complex forms which resolves the HJ.</text>
</comment>
<dbReference type="Proteomes" id="UP000319499">
    <property type="component" value="Unassembled WGS sequence"/>
</dbReference>
<keyword evidence="4 6" id="KW-0233">DNA recombination</keyword>
<evidence type="ECO:0000256" key="4">
    <source>
        <dbReference type="ARBA" id="ARBA00023172"/>
    </source>
</evidence>
<dbReference type="AlphaFoldDB" id="A0A563DBL8"/>
<dbReference type="InterPro" id="IPR010994">
    <property type="entry name" value="RuvA_2-like"/>
</dbReference>
<evidence type="ECO:0000256" key="5">
    <source>
        <dbReference type="ARBA" id="ARBA00023204"/>
    </source>
</evidence>
<dbReference type="GO" id="GO:0048476">
    <property type="term" value="C:Holliday junction resolvase complex"/>
    <property type="evidence" value="ECO:0007669"/>
    <property type="project" value="UniProtKB-UniRule"/>
</dbReference>
<dbReference type="Pfam" id="PF14520">
    <property type="entry name" value="HHH_5"/>
    <property type="match status" value="1"/>
</dbReference>
<reference evidence="8 9" key="1">
    <citation type="submission" date="2019-02" db="EMBL/GenBank/DDBJ databases">
        <title>Apibacter muscae sp. nov.: a novel member of the house fly microbiota.</title>
        <authorList>
            <person name="Park R."/>
        </authorList>
    </citation>
    <scope>NUCLEOTIDE SEQUENCE [LARGE SCALE GENOMIC DNA]</scope>
    <source>
        <strain evidence="8 9">AL1</strain>
    </source>
</reference>
<evidence type="ECO:0000256" key="2">
    <source>
        <dbReference type="ARBA" id="ARBA00022763"/>
    </source>
</evidence>
<dbReference type="GO" id="GO:0005737">
    <property type="term" value="C:cytoplasm"/>
    <property type="evidence" value="ECO:0007669"/>
    <property type="project" value="UniProtKB-SubCell"/>
</dbReference>
<comment type="caution">
    <text evidence="8">The sequence shown here is derived from an EMBL/GenBank/DDBJ whole genome shotgun (WGS) entry which is preliminary data.</text>
</comment>
<dbReference type="InterPro" id="IPR013849">
    <property type="entry name" value="DNA_helicase_Holl-junc_RuvA_I"/>
</dbReference>
<dbReference type="InterPro" id="IPR036267">
    <property type="entry name" value="RuvA_C_sf"/>
</dbReference>
<dbReference type="InterPro" id="IPR000085">
    <property type="entry name" value="RuvA"/>
</dbReference>
<comment type="similarity">
    <text evidence="6">Belongs to the RuvA family.</text>
</comment>
<dbReference type="GO" id="GO:0009379">
    <property type="term" value="C:Holliday junction helicase complex"/>
    <property type="evidence" value="ECO:0007669"/>
    <property type="project" value="InterPro"/>
</dbReference>
<feature type="domain" description="Helix-hairpin-helix DNA-binding motif class 1" evidence="7">
    <location>
        <begin position="72"/>
        <end position="91"/>
    </location>
</feature>
<dbReference type="SUPFAM" id="SSF47781">
    <property type="entry name" value="RuvA domain 2-like"/>
    <property type="match status" value="1"/>
</dbReference>
<dbReference type="SUPFAM" id="SSF50249">
    <property type="entry name" value="Nucleic acid-binding proteins"/>
    <property type="match status" value="1"/>
</dbReference>
<feature type="domain" description="Helix-hairpin-helix DNA-binding motif class 1" evidence="7">
    <location>
        <begin position="153"/>
        <end position="172"/>
    </location>
</feature>
<evidence type="ECO:0000256" key="1">
    <source>
        <dbReference type="ARBA" id="ARBA00022490"/>
    </source>
</evidence>
<protein>
    <recommendedName>
        <fullName evidence="6">Holliday junction branch migration complex subunit RuvA</fullName>
    </recommendedName>
</protein>
<organism evidence="8 9">
    <name type="scientific">Apibacter muscae</name>
    <dbReference type="NCBI Taxonomy" id="2509004"/>
    <lineage>
        <taxon>Bacteria</taxon>
        <taxon>Pseudomonadati</taxon>
        <taxon>Bacteroidota</taxon>
        <taxon>Flavobacteriia</taxon>
        <taxon>Flavobacteriales</taxon>
        <taxon>Weeksellaceae</taxon>
        <taxon>Apibacter</taxon>
    </lineage>
</organism>
<dbReference type="Gene3D" id="1.10.150.20">
    <property type="entry name" value="5' to 3' exonuclease, C-terminal subdomain"/>
    <property type="match status" value="1"/>
</dbReference>
<proteinExistence type="inferred from homology"/>
<dbReference type="Gene3D" id="1.10.8.10">
    <property type="entry name" value="DNA helicase RuvA subunit, C-terminal domain"/>
    <property type="match status" value="1"/>
</dbReference>
<evidence type="ECO:0000259" key="7">
    <source>
        <dbReference type="SMART" id="SM00278"/>
    </source>
</evidence>
<keyword evidence="2 6" id="KW-0227">DNA damage</keyword>
<keyword evidence="5 6" id="KW-0234">DNA repair</keyword>
<comment type="domain">
    <text evidence="6">Has three domains with a flexible linker between the domains II and III and assumes an 'L' shape. Domain III is highly mobile and contacts RuvB.</text>
</comment>
<comment type="function">
    <text evidence="6">The RuvA-RuvB-RuvC complex processes Holliday junction (HJ) DNA during genetic recombination and DNA repair, while the RuvA-RuvB complex plays an important role in the rescue of blocked DNA replication forks via replication fork reversal (RFR). RuvA specifically binds to HJ cruciform DNA, conferring on it an open structure. The RuvB hexamer acts as an ATP-dependent pump, pulling dsDNA into and through the RuvAB complex. HJ branch migration allows RuvC to scan DNA until it finds its consensus sequence, where it cleaves and resolves the cruciform DNA.</text>
</comment>
<keyword evidence="3 6" id="KW-0238">DNA-binding</keyword>
<dbReference type="Pfam" id="PF07499">
    <property type="entry name" value="RuvA_C"/>
    <property type="match status" value="1"/>
</dbReference>
<dbReference type="GO" id="GO:0006281">
    <property type="term" value="P:DNA repair"/>
    <property type="evidence" value="ECO:0007669"/>
    <property type="project" value="UniProtKB-UniRule"/>
</dbReference>
<dbReference type="RefSeq" id="WP_146262670.1">
    <property type="nucleotide sequence ID" value="NZ_SELG01000038.1"/>
</dbReference>
<dbReference type="EMBL" id="SELH01000023">
    <property type="protein sequence ID" value="TWP27323.1"/>
    <property type="molecule type" value="Genomic_DNA"/>
</dbReference>
<evidence type="ECO:0000313" key="9">
    <source>
        <dbReference type="Proteomes" id="UP000319499"/>
    </source>
</evidence>
<gene>
    <name evidence="6 8" type="primary">ruvA</name>
    <name evidence="8" type="ORF">ETU09_07715</name>
</gene>
<dbReference type="GO" id="GO:0009378">
    <property type="term" value="F:four-way junction helicase activity"/>
    <property type="evidence" value="ECO:0007669"/>
    <property type="project" value="InterPro"/>
</dbReference>
<sequence length="193" mass="21163">MITHLSGNVYELSPSSVVIDCNGVGYFATISLQTYTALQNQSKVHLYIQEIVREDAYLLYGFSTKAERELFNLLISVNGLGPASAIMMLSSMSSSEIASAISNGNNLALQKIKGIGAKTAQRIILDLRDKIIHLDYSDSLEKVSGNKTKIEALNALEVLGISKKISEKLMDKILDSNPDIDLEDLIKQTLKNL</sequence>
<dbReference type="SUPFAM" id="SSF46929">
    <property type="entry name" value="DNA helicase RuvA subunit, C-terminal domain"/>
    <property type="match status" value="1"/>
</dbReference>
<evidence type="ECO:0000313" key="8">
    <source>
        <dbReference type="EMBL" id="TWP27323.1"/>
    </source>
</evidence>
<dbReference type="Pfam" id="PF01330">
    <property type="entry name" value="RuvA_N"/>
    <property type="match status" value="1"/>
</dbReference>
<dbReference type="GO" id="GO:0006310">
    <property type="term" value="P:DNA recombination"/>
    <property type="evidence" value="ECO:0007669"/>
    <property type="project" value="UniProtKB-UniRule"/>
</dbReference>
<dbReference type="InterPro" id="IPR011114">
    <property type="entry name" value="RuvA_C"/>
</dbReference>
<comment type="subcellular location">
    <subcellularLocation>
        <location evidence="6">Cytoplasm</location>
    </subcellularLocation>
</comment>
<dbReference type="CDD" id="cd14332">
    <property type="entry name" value="UBA_RuvA_C"/>
    <property type="match status" value="1"/>
</dbReference>
<keyword evidence="9" id="KW-1185">Reference proteome</keyword>
<dbReference type="Gene3D" id="2.40.50.140">
    <property type="entry name" value="Nucleic acid-binding proteins"/>
    <property type="match status" value="1"/>
</dbReference>
<feature type="region of interest" description="Domain III" evidence="6">
    <location>
        <begin position="151"/>
        <end position="193"/>
    </location>
</feature>
<dbReference type="HAMAP" id="MF_00031">
    <property type="entry name" value="DNA_HJ_migration_RuvA"/>
    <property type="match status" value="1"/>
</dbReference>
<dbReference type="GO" id="GO:0000400">
    <property type="term" value="F:four-way junction DNA binding"/>
    <property type="evidence" value="ECO:0007669"/>
    <property type="project" value="UniProtKB-UniRule"/>
</dbReference>
<dbReference type="InterPro" id="IPR012340">
    <property type="entry name" value="NA-bd_OB-fold"/>
</dbReference>
<feature type="domain" description="Helix-hairpin-helix DNA-binding motif class 1" evidence="7">
    <location>
        <begin position="107"/>
        <end position="126"/>
    </location>
</feature>